<feature type="region of interest" description="Disordered" evidence="1">
    <location>
        <begin position="25"/>
        <end position="64"/>
    </location>
</feature>
<dbReference type="Proteomes" id="UP001055439">
    <property type="component" value="Chromosome 4"/>
</dbReference>
<organism evidence="2 3">
    <name type="scientific">Musa troglodytarum</name>
    <name type="common">fe'i banana</name>
    <dbReference type="NCBI Taxonomy" id="320322"/>
    <lineage>
        <taxon>Eukaryota</taxon>
        <taxon>Viridiplantae</taxon>
        <taxon>Streptophyta</taxon>
        <taxon>Embryophyta</taxon>
        <taxon>Tracheophyta</taxon>
        <taxon>Spermatophyta</taxon>
        <taxon>Magnoliopsida</taxon>
        <taxon>Liliopsida</taxon>
        <taxon>Zingiberales</taxon>
        <taxon>Musaceae</taxon>
        <taxon>Musa</taxon>
    </lineage>
</organism>
<evidence type="ECO:0000256" key="1">
    <source>
        <dbReference type="SAM" id="MobiDB-lite"/>
    </source>
</evidence>
<feature type="compositionally biased region" description="Polar residues" evidence="1">
    <location>
        <begin position="27"/>
        <end position="37"/>
    </location>
</feature>
<sequence>MQKRGRRELDGAFIAKRFCVSRMATGGAQQSRRLQSGSRERDPELSLLRKRADTAPPRRGRYPRKAAVDNARNCAWGTRRWRCDSEMACREFSVQLVTQGVTRTDAYTEPEGNPKVAHAKRHRRLKSPMRPICCQMKQRTLDFVSFGCHHVHTLGLGTPD</sequence>
<dbReference type="OrthoDB" id="10563158at2759"/>
<dbReference type="AlphaFoldDB" id="A0A9E7FJZ5"/>
<dbReference type="EMBL" id="CP097506">
    <property type="protein sequence ID" value="URD97669.1"/>
    <property type="molecule type" value="Genomic_DNA"/>
</dbReference>
<evidence type="ECO:0000313" key="2">
    <source>
        <dbReference type="EMBL" id="URD97669.1"/>
    </source>
</evidence>
<reference evidence="2" key="1">
    <citation type="submission" date="2022-05" db="EMBL/GenBank/DDBJ databases">
        <title>The Musa troglodytarum L. genome provides insights into the mechanism of non-climacteric behaviour and enrichment of carotenoids.</title>
        <authorList>
            <person name="Wang J."/>
        </authorList>
    </citation>
    <scope>NUCLEOTIDE SEQUENCE</scope>
    <source>
        <tissue evidence="2">Leaf</tissue>
    </source>
</reference>
<evidence type="ECO:0000313" key="3">
    <source>
        <dbReference type="Proteomes" id="UP001055439"/>
    </source>
</evidence>
<name>A0A9E7FJZ5_9LILI</name>
<proteinExistence type="predicted"/>
<protein>
    <submittedName>
        <fullName evidence="2">Uncharacterized protein</fullName>
    </submittedName>
</protein>
<keyword evidence="3" id="KW-1185">Reference proteome</keyword>
<accession>A0A9E7FJZ5</accession>
<gene>
    <name evidence="2" type="ORF">MUK42_07782</name>
</gene>